<protein>
    <recommendedName>
        <fullName evidence="2">CCHC-type domain-containing protein</fullName>
    </recommendedName>
</protein>
<evidence type="ECO:0000259" key="2">
    <source>
        <dbReference type="PROSITE" id="PS50158"/>
    </source>
</evidence>
<dbReference type="AlphaFoldDB" id="A0A484LTP8"/>
<dbReference type="Gene3D" id="4.10.60.10">
    <property type="entry name" value="Zinc finger, CCHC-type"/>
    <property type="match status" value="1"/>
</dbReference>
<dbReference type="Proteomes" id="UP000595140">
    <property type="component" value="Unassembled WGS sequence"/>
</dbReference>
<dbReference type="InterPro" id="IPR036875">
    <property type="entry name" value="Znf_CCHC_sf"/>
</dbReference>
<dbReference type="InterPro" id="IPR001878">
    <property type="entry name" value="Znf_CCHC"/>
</dbReference>
<dbReference type="Pfam" id="PF14223">
    <property type="entry name" value="Retrotran_gag_2"/>
    <property type="match status" value="1"/>
</dbReference>
<organism evidence="3 4">
    <name type="scientific">Cuscuta campestris</name>
    <dbReference type="NCBI Taxonomy" id="132261"/>
    <lineage>
        <taxon>Eukaryota</taxon>
        <taxon>Viridiplantae</taxon>
        <taxon>Streptophyta</taxon>
        <taxon>Embryophyta</taxon>
        <taxon>Tracheophyta</taxon>
        <taxon>Spermatophyta</taxon>
        <taxon>Magnoliopsida</taxon>
        <taxon>eudicotyledons</taxon>
        <taxon>Gunneridae</taxon>
        <taxon>Pentapetalae</taxon>
        <taxon>asterids</taxon>
        <taxon>lamiids</taxon>
        <taxon>Solanales</taxon>
        <taxon>Convolvulaceae</taxon>
        <taxon>Cuscuteae</taxon>
        <taxon>Cuscuta</taxon>
        <taxon>Cuscuta subgen. Grammica</taxon>
        <taxon>Cuscuta sect. Cleistogrammica</taxon>
    </lineage>
</organism>
<dbReference type="EMBL" id="OOIL02002011">
    <property type="protein sequence ID" value="VFQ79893.1"/>
    <property type="molecule type" value="Genomic_DNA"/>
</dbReference>
<sequence>MATGVPKMFEIPLFDGKTNFTLWQSTIQDLLVQQGLDQALEEEKPTSMSESEWSKIQRRAVSTIRLALAPEVKFSVLKETTPKALWDKLESIYASKSLTNRLCLKMELYSLKMEEGGNLHDHINMFNQLVCQLMNADDKIKDEEQALLLLASLPKSYKPLVQTLLVGRTTLTVDEVTAALRESERMMRNDTNNTGGDRILVARERGLGRNLPRRHDDPRERLKSKVRRDLSDVECYYCREKGHMQARCPQMREDLKKLKDTSQRKGDGDFHTNVVGDADDGDLYLAMGEEVAKSEWVMDSAASMHICRDHDLFDTLKIDGEFGHFNLANGEKLKVEGTGSVRMKLHNGASHILHNVRYVPTSNTNVISLGEMTLEGCKFFGTSKWCKVFKGRRLIMRGCKNEKNVCILDGRVVQRKSSGTTLKKVKFSKDVKVFGNMN</sequence>
<name>A0A484LTP8_9ASTE</name>
<keyword evidence="4" id="KW-1185">Reference proteome</keyword>
<dbReference type="GO" id="GO:0003676">
    <property type="term" value="F:nucleic acid binding"/>
    <property type="evidence" value="ECO:0007669"/>
    <property type="project" value="InterPro"/>
</dbReference>
<dbReference type="SUPFAM" id="SSF57756">
    <property type="entry name" value="Retrovirus zinc finger-like domains"/>
    <property type="match status" value="1"/>
</dbReference>
<reference evidence="3 4" key="1">
    <citation type="submission" date="2018-04" db="EMBL/GenBank/DDBJ databases">
        <authorList>
            <person name="Vogel A."/>
        </authorList>
    </citation>
    <scope>NUCLEOTIDE SEQUENCE [LARGE SCALE GENOMIC DNA]</scope>
</reference>
<gene>
    <name evidence="3" type="ORF">CCAM_LOCUS21669</name>
</gene>
<evidence type="ECO:0000256" key="1">
    <source>
        <dbReference type="PROSITE-ProRule" id="PRU00047"/>
    </source>
</evidence>
<dbReference type="PROSITE" id="PS50158">
    <property type="entry name" value="ZF_CCHC"/>
    <property type="match status" value="1"/>
</dbReference>
<evidence type="ECO:0000313" key="3">
    <source>
        <dbReference type="EMBL" id="VFQ79893.1"/>
    </source>
</evidence>
<keyword evidence="1" id="KW-0479">Metal-binding</keyword>
<dbReference type="InterPro" id="IPR054722">
    <property type="entry name" value="PolX-like_BBD"/>
</dbReference>
<dbReference type="Pfam" id="PF22936">
    <property type="entry name" value="Pol_BBD"/>
    <property type="match status" value="1"/>
</dbReference>
<dbReference type="PANTHER" id="PTHR47592">
    <property type="entry name" value="PBF68 PROTEIN"/>
    <property type="match status" value="1"/>
</dbReference>
<dbReference type="OrthoDB" id="8042871at2759"/>
<feature type="domain" description="CCHC-type" evidence="2">
    <location>
        <begin position="235"/>
        <end position="250"/>
    </location>
</feature>
<accession>A0A484LTP8</accession>
<evidence type="ECO:0000313" key="4">
    <source>
        <dbReference type="Proteomes" id="UP000595140"/>
    </source>
</evidence>
<dbReference type="PANTHER" id="PTHR47592:SF27">
    <property type="entry name" value="OS08G0421700 PROTEIN"/>
    <property type="match status" value="1"/>
</dbReference>
<keyword evidence="1" id="KW-0863">Zinc-finger</keyword>
<dbReference type="GO" id="GO:0008270">
    <property type="term" value="F:zinc ion binding"/>
    <property type="evidence" value="ECO:0007669"/>
    <property type="project" value="UniProtKB-KW"/>
</dbReference>
<keyword evidence="1" id="KW-0862">Zinc</keyword>
<proteinExistence type="predicted"/>